<feature type="transmembrane region" description="Helical" evidence="5">
    <location>
        <begin position="171"/>
        <end position="191"/>
    </location>
</feature>
<keyword evidence="2 5" id="KW-0812">Transmembrane</keyword>
<name>A0A4R5CDN6_9FLAO</name>
<feature type="transmembrane region" description="Helical" evidence="5">
    <location>
        <begin position="94"/>
        <end position="115"/>
    </location>
</feature>
<evidence type="ECO:0000256" key="5">
    <source>
        <dbReference type="SAM" id="Phobius"/>
    </source>
</evidence>
<dbReference type="GO" id="GO:0008610">
    <property type="term" value="P:lipid biosynthetic process"/>
    <property type="evidence" value="ECO:0007669"/>
    <property type="project" value="InterPro"/>
</dbReference>
<evidence type="ECO:0000256" key="4">
    <source>
        <dbReference type="ARBA" id="ARBA00023136"/>
    </source>
</evidence>
<dbReference type="RefSeq" id="WP_132005097.1">
    <property type="nucleotide sequence ID" value="NZ_SMFK01000005.1"/>
</dbReference>
<keyword evidence="8" id="KW-1185">Reference proteome</keyword>
<dbReference type="InterPro" id="IPR006694">
    <property type="entry name" value="Fatty_acid_hydroxylase"/>
</dbReference>
<dbReference type="InterPro" id="IPR050307">
    <property type="entry name" value="Sterol_Desaturase_Related"/>
</dbReference>
<dbReference type="GO" id="GO:0016491">
    <property type="term" value="F:oxidoreductase activity"/>
    <property type="evidence" value="ECO:0007669"/>
    <property type="project" value="InterPro"/>
</dbReference>
<organism evidence="7 8">
    <name type="scientific">Flavobacterium cellulosilyticum</name>
    <dbReference type="NCBI Taxonomy" id="2541731"/>
    <lineage>
        <taxon>Bacteria</taxon>
        <taxon>Pseudomonadati</taxon>
        <taxon>Bacteroidota</taxon>
        <taxon>Flavobacteriia</taxon>
        <taxon>Flavobacteriales</taxon>
        <taxon>Flavobacteriaceae</taxon>
        <taxon>Flavobacterium</taxon>
    </lineage>
</organism>
<feature type="domain" description="Fatty acid hydroxylase" evidence="6">
    <location>
        <begin position="103"/>
        <end position="238"/>
    </location>
</feature>
<keyword evidence="3 5" id="KW-1133">Transmembrane helix</keyword>
<evidence type="ECO:0000256" key="1">
    <source>
        <dbReference type="ARBA" id="ARBA00004370"/>
    </source>
</evidence>
<evidence type="ECO:0000259" key="6">
    <source>
        <dbReference type="Pfam" id="PF04116"/>
    </source>
</evidence>
<dbReference type="OrthoDB" id="9770329at2"/>
<comment type="subcellular location">
    <subcellularLocation>
        <location evidence="1">Membrane</location>
    </subcellularLocation>
</comment>
<feature type="transmembrane region" description="Helical" evidence="5">
    <location>
        <begin position="58"/>
        <end position="79"/>
    </location>
</feature>
<keyword evidence="4 5" id="KW-0472">Membrane</keyword>
<dbReference type="Proteomes" id="UP000295479">
    <property type="component" value="Unassembled WGS sequence"/>
</dbReference>
<accession>A0A4R5CDN6</accession>
<evidence type="ECO:0000256" key="3">
    <source>
        <dbReference type="ARBA" id="ARBA00022989"/>
    </source>
</evidence>
<comment type="caution">
    <text evidence="7">The sequence shown here is derived from an EMBL/GenBank/DDBJ whole genome shotgun (WGS) entry which is preliminary data.</text>
</comment>
<feature type="transmembrane region" description="Helical" evidence="5">
    <location>
        <begin position="12"/>
        <end position="34"/>
    </location>
</feature>
<evidence type="ECO:0000313" key="7">
    <source>
        <dbReference type="EMBL" id="TDD96986.1"/>
    </source>
</evidence>
<dbReference type="GO" id="GO:0016020">
    <property type="term" value="C:membrane"/>
    <property type="evidence" value="ECO:0007669"/>
    <property type="project" value="UniProtKB-SubCell"/>
</dbReference>
<proteinExistence type="predicted"/>
<dbReference type="AlphaFoldDB" id="A0A4R5CDN6"/>
<protein>
    <submittedName>
        <fullName evidence="7">Sterol desaturase family protein</fullName>
    </submittedName>
</protein>
<dbReference type="Pfam" id="PF04116">
    <property type="entry name" value="FA_hydroxylase"/>
    <property type="match status" value="1"/>
</dbReference>
<feature type="transmembrane region" description="Helical" evidence="5">
    <location>
        <begin position="142"/>
        <end position="165"/>
    </location>
</feature>
<sequence length="252" mass="30128">MFFFNENSWLAAAIIIFLRYFLIAGVAYFVFYIWKKNKLSHLKIQEKNPTPIQIKKEFFYSMLSLLIYSATSGLVLYWYKLGVTKIYFDINEYGITYLIGSVFIMVVIHDTYFYWTHKLMHSYKWFYRFHKIHHSSHQPTPWAAFAFHPVEAFISLGIIPLIIFIIPTHPIALILFLIIMTIYNVLIHLGYEIFAKKSVLHFIGKWKNTTRDHDLHHEIGGRFNYGLYFSFWDRIMGTYLEKQTTSFEKKLL</sequence>
<gene>
    <name evidence="7" type="ORF">E0F76_10125</name>
</gene>
<evidence type="ECO:0000313" key="8">
    <source>
        <dbReference type="Proteomes" id="UP000295479"/>
    </source>
</evidence>
<reference evidence="7 8" key="1">
    <citation type="submission" date="2019-03" db="EMBL/GenBank/DDBJ databases">
        <title>Flavobacterium AR-3-4 sp. nov. isolated from arctic soil.</title>
        <authorList>
            <person name="Chaudhary D.K."/>
        </authorList>
    </citation>
    <scope>NUCLEOTIDE SEQUENCE [LARGE SCALE GENOMIC DNA]</scope>
    <source>
        <strain evidence="7 8">AR-3-4</strain>
    </source>
</reference>
<dbReference type="GO" id="GO:0005506">
    <property type="term" value="F:iron ion binding"/>
    <property type="evidence" value="ECO:0007669"/>
    <property type="project" value="InterPro"/>
</dbReference>
<dbReference type="PANTHER" id="PTHR11863">
    <property type="entry name" value="STEROL DESATURASE"/>
    <property type="match status" value="1"/>
</dbReference>
<evidence type="ECO:0000256" key="2">
    <source>
        <dbReference type="ARBA" id="ARBA00022692"/>
    </source>
</evidence>
<dbReference type="EMBL" id="SMFK01000005">
    <property type="protein sequence ID" value="TDD96986.1"/>
    <property type="molecule type" value="Genomic_DNA"/>
</dbReference>